<evidence type="ECO:0000256" key="2">
    <source>
        <dbReference type="ARBA" id="ARBA00022679"/>
    </source>
</evidence>
<dbReference type="CDD" id="cd02440">
    <property type="entry name" value="AdoMet_MTases"/>
    <property type="match status" value="1"/>
</dbReference>
<keyword evidence="1" id="KW-0489">Methyltransferase</keyword>
<proteinExistence type="predicted"/>
<keyword evidence="2" id="KW-0808">Transferase</keyword>
<evidence type="ECO:0000313" key="5">
    <source>
        <dbReference type="EMBL" id="ANN17131.1"/>
    </source>
</evidence>
<dbReference type="SUPFAM" id="SSF53335">
    <property type="entry name" value="S-adenosyl-L-methionine-dependent methyltransferases"/>
    <property type="match status" value="1"/>
</dbReference>
<dbReference type="GO" id="GO:0008171">
    <property type="term" value="F:O-methyltransferase activity"/>
    <property type="evidence" value="ECO:0007669"/>
    <property type="project" value="InterPro"/>
</dbReference>
<name>A0A193BY22_AMYOR</name>
<dbReference type="InterPro" id="IPR036390">
    <property type="entry name" value="WH_DNA-bd_sf"/>
</dbReference>
<evidence type="ECO:0000256" key="3">
    <source>
        <dbReference type="ARBA" id="ARBA00022691"/>
    </source>
</evidence>
<dbReference type="GO" id="GO:0032259">
    <property type="term" value="P:methylation"/>
    <property type="evidence" value="ECO:0007669"/>
    <property type="project" value="UniProtKB-KW"/>
</dbReference>
<keyword evidence="3" id="KW-0949">S-adenosyl-L-methionine</keyword>
<dbReference type="STRING" id="31958.SD37_16765"/>
<dbReference type="EMBL" id="CP016174">
    <property type="protein sequence ID" value="ANN17131.1"/>
    <property type="molecule type" value="Genomic_DNA"/>
</dbReference>
<dbReference type="InterPro" id="IPR029063">
    <property type="entry name" value="SAM-dependent_MTases_sf"/>
</dbReference>
<evidence type="ECO:0000313" key="6">
    <source>
        <dbReference type="Proteomes" id="UP000093695"/>
    </source>
</evidence>
<accession>A0A193BY22</accession>
<dbReference type="PANTHER" id="PTHR43712">
    <property type="entry name" value="PUTATIVE (AFU_ORTHOLOGUE AFUA_4G14580)-RELATED"/>
    <property type="match status" value="1"/>
</dbReference>
<gene>
    <name evidence="5" type="ORF">SD37_16765</name>
</gene>
<dbReference type="InterPro" id="IPR036388">
    <property type="entry name" value="WH-like_DNA-bd_sf"/>
</dbReference>
<reference evidence="5 6" key="1">
    <citation type="journal article" date="2015" name="Genome Announc.">
        <title>Draft Genome Sequence of Norvancomycin-Producing Strain Amycolatopsis orientalis CPCC200066.</title>
        <authorList>
            <person name="Lei X."/>
            <person name="Yuan F."/>
            <person name="Shi Y."/>
            <person name="Li X."/>
            <person name="Wang L."/>
            <person name="Hong B."/>
        </authorList>
    </citation>
    <scope>NUCLEOTIDE SEQUENCE [LARGE SCALE GENOMIC DNA]</scope>
    <source>
        <strain evidence="5 6">B-37</strain>
    </source>
</reference>
<dbReference type="InterPro" id="IPR001077">
    <property type="entry name" value="COMT_C"/>
</dbReference>
<dbReference type="PANTHER" id="PTHR43712:SF2">
    <property type="entry name" value="O-METHYLTRANSFERASE CICE"/>
    <property type="match status" value="1"/>
</dbReference>
<dbReference type="PROSITE" id="PS51683">
    <property type="entry name" value="SAM_OMT_II"/>
    <property type="match status" value="1"/>
</dbReference>
<dbReference type="Gene3D" id="1.10.10.10">
    <property type="entry name" value="Winged helix-like DNA-binding domain superfamily/Winged helix DNA-binding domain"/>
    <property type="match status" value="1"/>
</dbReference>
<protein>
    <recommendedName>
        <fullName evidence="4">O-methyltransferase C-terminal domain-containing protein</fullName>
    </recommendedName>
</protein>
<evidence type="ECO:0000259" key="4">
    <source>
        <dbReference type="Pfam" id="PF00891"/>
    </source>
</evidence>
<dbReference type="KEGG" id="aori:SD37_16765"/>
<sequence length="327" mass="35709">MIDQLFRARKTLALIEAADDLKLLEELARGPRRTTELAELTRIAPEVLRDLLELLAWSGVLSEDGERWTLGQEWAPLVGSGGRDGVLPLLRIERWAAEDHLNARGIVAALRGHRCPPEIPRRHVGDLAEAMARGARATAPHVARLPEWRDRRHFADLAGGSGGYAITLCRLHGDLRATVYDRPEMLAHAEKNVAEAGLADRIDLVPWNLTADEVPAGHDSVVLSHVLHLLDADQRAGLLRRVRSALGEGDLVVVHDFLGDQAEQGPEQAALVVDWLANGSGFLLDREGLAAELANAALTAERIVPIKSANTTLMIARCSTTSDWLFS</sequence>
<dbReference type="Pfam" id="PF00891">
    <property type="entry name" value="Methyltransf_2"/>
    <property type="match status" value="1"/>
</dbReference>
<dbReference type="InterPro" id="IPR016461">
    <property type="entry name" value="COMT-like"/>
</dbReference>
<dbReference type="Gene3D" id="3.40.50.150">
    <property type="entry name" value="Vaccinia Virus protein VP39"/>
    <property type="match status" value="1"/>
</dbReference>
<dbReference type="RefSeq" id="WP_052674843.1">
    <property type="nucleotide sequence ID" value="NZ_CP016174.1"/>
</dbReference>
<evidence type="ECO:0000256" key="1">
    <source>
        <dbReference type="ARBA" id="ARBA00022603"/>
    </source>
</evidence>
<organism evidence="5 6">
    <name type="scientific">Amycolatopsis orientalis</name>
    <name type="common">Nocardia orientalis</name>
    <dbReference type="NCBI Taxonomy" id="31958"/>
    <lineage>
        <taxon>Bacteria</taxon>
        <taxon>Bacillati</taxon>
        <taxon>Actinomycetota</taxon>
        <taxon>Actinomycetes</taxon>
        <taxon>Pseudonocardiales</taxon>
        <taxon>Pseudonocardiaceae</taxon>
        <taxon>Amycolatopsis</taxon>
    </lineage>
</organism>
<dbReference type="SUPFAM" id="SSF46785">
    <property type="entry name" value="Winged helix' DNA-binding domain"/>
    <property type="match status" value="1"/>
</dbReference>
<feature type="domain" description="O-methyltransferase C-terminal" evidence="4">
    <location>
        <begin position="152"/>
        <end position="272"/>
    </location>
</feature>
<dbReference type="AlphaFoldDB" id="A0A193BY22"/>
<keyword evidence="6" id="KW-1185">Reference proteome</keyword>
<dbReference type="Proteomes" id="UP000093695">
    <property type="component" value="Chromosome"/>
</dbReference>